<accession>A0A250JGU0</accession>
<evidence type="ECO:0008006" key="3">
    <source>
        <dbReference type="Google" id="ProtNLM"/>
    </source>
</evidence>
<dbReference type="EMBL" id="CP022098">
    <property type="protein sequence ID" value="ATB42621.1"/>
    <property type="molecule type" value="Genomic_DNA"/>
</dbReference>
<evidence type="ECO:0000313" key="2">
    <source>
        <dbReference type="Proteomes" id="UP000217257"/>
    </source>
</evidence>
<evidence type="ECO:0000313" key="1">
    <source>
        <dbReference type="EMBL" id="ATB42621.1"/>
    </source>
</evidence>
<organism evidence="1 2">
    <name type="scientific">Cystobacter fuscus</name>
    <dbReference type="NCBI Taxonomy" id="43"/>
    <lineage>
        <taxon>Bacteria</taxon>
        <taxon>Pseudomonadati</taxon>
        <taxon>Myxococcota</taxon>
        <taxon>Myxococcia</taxon>
        <taxon>Myxococcales</taxon>
        <taxon>Cystobacterineae</taxon>
        <taxon>Archangiaceae</taxon>
        <taxon>Cystobacter</taxon>
    </lineage>
</organism>
<protein>
    <recommendedName>
        <fullName evidence="3">STAS domain-containing protein</fullName>
    </recommendedName>
</protein>
<sequence>MFAVITFDDSSWPLLSVRMSGNVSDAQYAHFLERMDSYLDRGERYVCVMDVSLCSMLTVTQRYMHAEWIHRNEARLGQQLLGLASIMTSAHMRLSRSLLTYLKPMPVPCATVPDMDAALRYVAGRLVGEGLLASAERFRPRFGPRIRQAS</sequence>
<gene>
    <name evidence="1" type="ORF">CYFUS_008100</name>
</gene>
<dbReference type="KEGG" id="cfus:CYFUS_008100"/>
<name>A0A250JGU0_9BACT</name>
<proteinExistence type="predicted"/>
<dbReference type="Proteomes" id="UP000217257">
    <property type="component" value="Chromosome"/>
</dbReference>
<dbReference type="AlphaFoldDB" id="A0A250JGU0"/>
<reference evidence="1 2" key="1">
    <citation type="submission" date="2017-06" db="EMBL/GenBank/DDBJ databases">
        <title>Sequencing and comparative analysis of myxobacterial genomes.</title>
        <authorList>
            <person name="Rupp O."/>
            <person name="Goesmann A."/>
            <person name="Sogaard-Andersen L."/>
        </authorList>
    </citation>
    <scope>NUCLEOTIDE SEQUENCE [LARGE SCALE GENOMIC DNA]</scope>
    <source>
        <strain evidence="1 2">DSM 52655</strain>
    </source>
</reference>